<evidence type="ECO:0000256" key="3">
    <source>
        <dbReference type="ARBA" id="ARBA00022833"/>
    </source>
</evidence>
<dbReference type="Proteomes" id="UP000559027">
    <property type="component" value="Unassembled WGS sequence"/>
</dbReference>
<dbReference type="InterPro" id="IPR035965">
    <property type="entry name" value="PAS-like_dom_sf"/>
</dbReference>
<feature type="region of interest" description="Disordered" evidence="5">
    <location>
        <begin position="220"/>
        <end position="260"/>
    </location>
</feature>
<dbReference type="InterPro" id="IPR000014">
    <property type="entry name" value="PAS"/>
</dbReference>
<protein>
    <submittedName>
        <fullName evidence="8">Uncharacterized protein</fullName>
    </submittedName>
</protein>
<feature type="domain" description="PAS" evidence="6">
    <location>
        <begin position="43"/>
        <end position="98"/>
    </location>
</feature>
<reference evidence="8 9" key="1">
    <citation type="journal article" date="2020" name="ISME J.">
        <title>Uncovering the hidden diversity of litter-decomposition mechanisms in mushroom-forming fungi.</title>
        <authorList>
            <person name="Floudas D."/>
            <person name="Bentzer J."/>
            <person name="Ahren D."/>
            <person name="Johansson T."/>
            <person name="Persson P."/>
            <person name="Tunlid A."/>
        </authorList>
    </citation>
    <scope>NUCLEOTIDE SEQUENCE [LARGE SCALE GENOMIC DNA]</scope>
    <source>
        <strain evidence="8 9">CBS 146.42</strain>
    </source>
</reference>
<dbReference type="InterPro" id="IPR013767">
    <property type="entry name" value="PAS_fold"/>
</dbReference>
<gene>
    <name evidence="8" type="ORF">D9756_001458</name>
</gene>
<feature type="region of interest" description="Disordered" evidence="5">
    <location>
        <begin position="1"/>
        <end position="20"/>
    </location>
</feature>
<keyword evidence="3" id="KW-0862">Zinc</keyword>
<comment type="caution">
    <text evidence="8">The sequence shown here is derived from an EMBL/GenBank/DDBJ whole genome shotgun (WGS) entry which is preliminary data.</text>
</comment>
<dbReference type="OrthoDB" id="2162994at2759"/>
<evidence type="ECO:0000313" key="8">
    <source>
        <dbReference type="EMBL" id="KAF5357959.1"/>
    </source>
</evidence>
<dbReference type="GO" id="GO:0008270">
    <property type="term" value="F:zinc ion binding"/>
    <property type="evidence" value="ECO:0007669"/>
    <property type="project" value="UniProtKB-KW"/>
</dbReference>
<dbReference type="Gene3D" id="3.30.50.10">
    <property type="entry name" value="Erythroid Transcription Factor GATA-1, subunit A"/>
    <property type="match status" value="1"/>
</dbReference>
<evidence type="ECO:0000256" key="5">
    <source>
        <dbReference type="SAM" id="MobiDB-lite"/>
    </source>
</evidence>
<feature type="domain" description="GATA-type" evidence="7">
    <location>
        <begin position="261"/>
        <end position="294"/>
    </location>
</feature>
<keyword evidence="2 4" id="KW-0863">Zinc-finger</keyword>
<dbReference type="EMBL" id="JAACJO010000005">
    <property type="protein sequence ID" value="KAF5357959.1"/>
    <property type="molecule type" value="Genomic_DNA"/>
</dbReference>
<dbReference type="InterPro" id="IPR051140">
    <property type="entry name" value="GATA_TF"/>
</dbReference>
<dbReference type="SMART" id="SM00401">
    <property type="entry name" value="ZnF_GATA"/>
    <property type="match status" value="1"/>
</dbReference>
<proteinExistence type="predicted"/>
<dbReference type="InterPro" id="IPR000679">
    <property type="entry name" value="Znf_GATA"/>
</dbReference>
<dbReference type="PANTHER" id="PTHR45658:SF18">
    <property type="entry name" value="PROTEIN GAT2"/>
    <property type="match status" value="1"/>
</dbReference>
<keyword evidence="1" id="KW-0479">Metal-binding</keyword>
<dbReference type="Gene3D" id="3.30.450.20">
    <property type="entry name" value="PAS domain"/>
    <property type="match status" value="1"/>
</dbReference>
<dbReference type="PROSITE" id="PS50114">
    <property type="entry name" value="GATA_ZN_FINGER_2"/>
    <property type="match status" value="1"/>
</dbReference>
<dbReference type="AlphaFoldDB" id="A0A8H5G442"/>
<dbReference type="PANTHER" id="PTHR45658">
    <property type="entry name" value="GATA TRANSCRIPTION FACTOR"/>
    <property type="match status" value="1"/>
</dbReference>
<dbReference type="InterPro" id="IPR013088">
    <property type="entry name" value="Znf_NHR/GATA"/>
</dbReference>
<evidence type="ECO:0000256" key="1">
    <source>
        <dbReference type="ARBA" id="ARBA00022723"/>
    </source>
</evidence>
<dbReference type="PROSITE" id="PS50112">
    <property type="entry name" value="PAS"/>
    <property type="match status" value="1"/>
</dbReference>
<dbReference type="CDD" id="cd00130">
    <property type="entry name" value="PAS"/>
    <property type="match status" value="1"/>
</dbReference>
<feature type="compositionally biased region" description="Polar residues" evidence="5">
    <location>
        <begin position="310"/>
        <end position="331"/>
    </location>
</feature>
<feature type="compositionally biased region" description="Polar residues" evidence="5">
    <location>
        <begin position="1"/>
        <end position="19"/>
    </location>
</feature>
<dbReference type="SUPFAM" id="SSF55785">
    <property type="entry name" value="PYP-like sensor domain (PAS domain)"/>
    <property type="match status" value="1"/>
</dbReference>
<organism evidence="8 9">
    <name type="scientific">Leucocoprinus leucothites</name>
    <dbReference type="NCBI Taxonomy" id="201217"/>
    <lineage>
        <taxon>Eukaryota</taxon>
        <taxon>Fungi</taxon>
        <taxon>Dikarya</taxon>
        <taxon>Basidiomycota</taxon>
        <taxon>Agaricomycotina</taxon>
        <taxon>Agaricomycetes</taxon>
        <taxon>Agaricomycetidae</taxon>
        <taxon>Agaricales</taxon>
        <taxon>Agaricineae</taxon>
        <taxon>Agaricaceae</taxon>
        <taxon>Leucocoprinus</taxon>
    </lineage>
</organism>
<dbReference type="Pfam" id="PF00989">
    <property type="entry name" value="PAS"/>
    <property type="match status" value="1"/>
</dbReference>
<dbReference type="CDD" id="cd00202">
    <property type="entry name" value="ZnF_GATA"/>
    <property type="match status" value="1"/>
</dbReference>
<accession>A0A8H5G442</accession>
<dbReference type="SUPFAM" id="SSF57716">
    <property type="entry name" value="Glucocorticoid receptor-like (DNA-binding domain)"/>
    <property type="match status" value="1"/>
</dbReference>
<dbReference type="SMART" id="SM00091">
    <property type="entry name" value="PAS"/>
    <property type="match status" value="1"/>
</dbReference>
<dbReference type="GO" id="GO:0043565">
    <property type="term" value="F:sequence-specific DNA binding"/>
    <property type="evidence" value="ECO:0007669"/>
    <property type="project" value="InterPro"/>
</dbReference>
<evidence type="ECO:0000313" key="9">
    <source>
        <dbReference type="Proteomes" id="UP000559027"/>
    </source>
</evidence>
<sequence length="331" mass="36539">MSGTGSSQTNQHSATNPLSTFEFPNKRRRWADILITGLTDVLILVLSPEGKVLYCGTAVMELLGWNETDILDLHLNDFIIGEDQAAFQRGFEDSIRTNSELVSYVRLKSNPSMKPGLSSSNDILFEIKGYPHFVMEQGPDCKCFFAIAKPYPSRNITMLNTFLDLQTENERLQQRLAALKAQVNAQITPAGQALPSSDSMYATSSLQHGQYTNTFDDTLKNTSLPGYDGNLVGPNYTGEVQQSSEDPEDSSRKKKLKKSHGTEQYVCRKCGRTDSPEWRKGPDGPKTLCNACGLRWAKQMRKFDEPAEETGSNSSQPSSTPGTEGNTISSA</sequence>
<dbReference type="Pfam" id="PF00320">
    <property type="entry name" value="GATA"/>
    <property type="match status" value="1"/>
</dbReference>
<evidence type="ECO:0000259" key="7">
    <source>
        <dbReference type="PROSITE" id="PS50114"/>
    </source>
</evidence>
<keyword evidence="9" id="KW-1185">Reference proteome</keyword>
<evidence type="ECO:0000256" key="4">
    <source>
        <dbReference type="PROSITE-ProRule" id="PRU00094"/>
    </source>
</evidence>
<dbReference type="GO" id="GO:0006355">
    <property type="term" value="P:regulation of DNA-templated transcription"/>
    <property type="evidence" value="ECO:0007669"/>
    <property type="project" value="InterPro"/>
</dbReference>
<feature type="region of interest" description="Disordered" evidence="5">
    <location>
        <begin position="300"/>
        <end position="331"/>
    </location>
</feature>
<evidence type="ECO:0000259" key="6">
    <source>
        <dbReference type="PROSITE" id="PS50112"/>
    </source>
</evidence>
<name>A0A8H5G442_9AGAR</name>
<evidence type="ECO:0000256" key="2">
    <source>
        <dbReference type="ARBA" id="ARBA00022771"/>
    </source>
</evidence>